<proteinExistence type="inferred from homology"/>
<keyword evidence="2 4" id="KW-0862">Zinc</keyword>
<dbReference type="Gene3D" id="3.40.50.720">
    <property type="entry name" value="NAD(P)-binding Rossmann-like Domain"/>
    <property type="match status" value="1"/>
</dbReference>
<dbReference type="InterPro" id="IPR020843">
    <property type="entry name" value="ER"/>
</dbReference>
<evidence type="ECO:0000256" key="2">
    <source>
        <dbReference type="ARBA" id="ARBA00022833"/>
    </source>
</evidence>
<dbReference type="EC" id="1.1.1.251" evidence="6"/>
<dbReference type="EMBL" id="FMJD01000013">
    <property type="protein sequence ID" value="SCM78804.1"/>
    <property type="molecule type" value="Genomic_DNA"/>
</dbReference>
<feature type="domain" description="Enoyl reductase (ER)" evidence="5">
    <location>
        <begin position="10"/>
        <end position="336"/>
    </location>
</feature>
<dbReference type="InterPro" id="IPR036291">
    <property type="entry name" value="NAD(P)-bd_dom_sf"/>
</dbReference>
<evidence type="ECO:0000256" key="1">
    <source>
        <dbReference type="ARBA" id="ARBA00022723"/>
    </source>
</evidence>
<dbReference type="InterPro" id="IPR013149">
    <property type="entry name" value="ADH-like_C"/>
</dbReference>
<evidence type="ECO:0000313" key="6">
    <source>
        <dbReference type="EMBL" id="SCM78804.1"/>
    </source>
</evidence>
<dbReference type="CDD" id="cd08236">
    <property type="entry name" value="sugar_DH"/>
    <property type="match status" value="1"/>
</dbReference>
<reference evidence="6" key="1">
    <citation type="submission" date="2016-08" db="EMBL/GenBank/DDBJ databases">
        <authorList>
            <person name="Seilhamer J.J."/>
        </authorList>
    </citation>
    <scope>NUCLEOTIDE SEQUENCE</scope>
    <source>
        <strain evidence="6">86</strain>
    </source>
</reference>
<dbReference type="Pfam" id="PF08240">
    <property type="entry name" value="ADH_N"/>
    <property type="match status" value="1"/>
</dbReference>
<dbReference type="PANTHER" id="PTHR43401:SF2">
    <property type="entry name" value="L-THREONINE 3-DEHYDROGENASE"/>
    <property type="match status" value="1"/>
</dbReference>
<dbReference type="InterPro" id="IPR002328">
    <property type="entry name" value="ADH_Zn_CS"/>
</dbReference>
<evidence type="ECO:0000259" key="5">
    <source>
        <dbReference type="SMART" id="SM00829"/>
    </source>
</evidence>
<dbReference type="AlphaFoldDB" id="A0A212LMP4"/>
<name>A0A212LMP4_9HYPH</name>
<dbReference type="Gene3D" id="3.90.180.10">
    <property type="entry name" value="Medium-chain alcohol dehydrogenases, catalytic domain"/>
    <property type="match status" value="1"/>
</dbReference>
<protein>
    <submittedName>
        <fullName evidence="6">Galactitol-1-phosphate 5-dehydrogenase</fullName>
        <ecNumber evidence="6">1.1.1.251</ecNumber>
    </submittedName>
</protein>
<gene>
    <name evidence="6" type="primary">gatD</name>
    <name evidence="6" type="ORF">KL86PLE_90087</name>
</gene>
<sequence>MRSLVMYKPGDLRLEDRPIPEYGPDEVLVRVAACGVCGSDIPRMLTKGAHRMPIICGHEFSGRIAKLGSNVKGFVEGELVAIPPLIPCRKCDQCLTTNYSRCKNYSYIGSRRDGAYAEYVNVPIGNLLKAPQTLDARAVAMTDPASIALHAIWKAPMTAGKRGAVVGCGPIGLFAIQWLRMLGATEVAAIDVSERKLELAREAGATHTFLSDDASAAGFGADLVIEGAGVPSTINLAVRMAGPGGHVVFIGIPTRDITLDLATFGHLLRQESSLHGSWNSFGAPFPGPQWTVALDKLASGELRWEFIISHELDLSELAGMFERIKAGGEFFSKIMVHPTPTT</sequence>
<dbReference type="SMART" id="SM00829">
    <property type="entry name" value="PKS_ER"/>
    <property type="match status" value="1"/>
</dbReference>
<comment type="similarity">
    <text evidence="4">Belongs to the zinc-containing alcohol dehydrogenase family.</text>
</comment>
<keyword evidence="1 4" id="KW-0479">Metal-binding</keyword>
<dbReference type="Pfam" id="PF00107">
    <property type="entry name" value="ADH_zinc_N"/>
    <property type="match status" value="1"/>
</dbReference>
<organism evidence="6">
    <name type="scientific">uncultured Pleomorphomonas sp</name>
    <dbReference type="NCBI Taxonomy" id="442121"/>
    <lineage>
        <taxon>Bacteria</taxon>
        <taxon>Pseudomonadati</taxon>
        <taxon>Pseudomonadota</taxon>
        <taxon>Alphaproteobacteria</taxon>
        <taxon>Hyphomicrobiales</taxon>
        <taxon>Pleomorphomonadaceae</taxon>
        <taxon>Pleomorphomonas</taxon>
        <taxon>environmental samples</taxon>
    </lineage>
</organism>
<dbReference type="PROSITE" id="PS00059">
    <property type="entry name" value="ADH_ZINC"/>
    <property type="match status" value="1"/>
</dbReference>
<dbReference type="SUPFAM" id="SSF51735">
    <property type="entry name" value="NAD(P)-binding Rossmann-fold domains"/>
    <property type="match status" value="1"/>
</dbReference>
<evidence type="ECO:0000256" key="3">
    <source>
        <dbReference type="ARBA" id="ARBA00023002"/>
    </source>
</evidence>
<comment type="cofactor">
    <cofactor evidence="4">
        <name>Zn(2+)</name>
        <dbReference type="ChEBI" id="CHEBI:29105"/>
    </cofactor>
</comment>
<evidence type="ECO:0000256" key="4">
    <source>
        <dbReference type="RuleBase" id="RU361277"/>
    </source>
</evidence>
<dbReference type="GO" id="GO:0008868">
    <property type="term" value="F:galactitol-1-phosphate 5-dehydrogenase activity"/>
    <property type="evidence" value="ECO:0007669"/>
    <property type="project" value="UniProtKB-EC"/>
</dbReference>
<dbReference type="GO" id="GO:0008270">
    <property type="term" value="F:zinc ion binding"/>
    <property type="evidence" value="ECO:0007669"/>
    <property type="project" value="InterPro"/>
</dbReference>
<accession>A0A212LMP4</accession>
<dbReference type="InterPro" id="IPR050129">
    <property type="entry name" value="Zn_alcohol_dh"/>
</dbReference>
<dbReference type="RefSeq" id="WP_353884624.1">
    <property type="nucleotide sequence ID" value="NZ_LT608334.1"/>
</dbReference>
<dbReference type="InterPro" id="IPR013154">
    <property type="entry name" value="ADH-like_N"/>
</dbReference>
<dbReference type="PANTHER" id="PTHR43401">
    <property type="entry name" value="L-THREONINE 3-DEHYDROGENASE"/>
    <property type="match status" value="1"/>
</dbReference>
<keyword evidence="3 6" id="KW-0560">Oxidoreductase</keyword>
<dbReference type="InterPro" id="IPR011032">
    <property type="entry name" value="GroES-like_sf"/>
</dbReference>
<dbReference type="SUPFAM" id="SSF50129">
    <property type="entry name" value="GroES-like"/>
    <property type="match status" value="1"/>
</dbReference>